<feature type="compositionally biased region" description="Gly residues" evidence="1">
    <location>
        <begin position="50"/>
        <end position="65"/>
    </location>
</feature>
<proteinExistence type="predicted"/>
<accession>A0ABT1A519</accession>
<feature type="region of interest" description="Disordered" evidence="1">
    <location>
        <begin position="21"/>
        <end position="85"/>
    </location>
</feature>
<keyword evidence="3" id="KW-1185">Reference proteome</keyword>
<sequence>MAKGKSGGVVAAVVLAAVLIAGNDGSGRDGDPGTGATGSTGTGASTDGQVGDGDGGGTSDGGGDGEPAAPLYGPVPGQRDKDQAPSVALVPDAVADECVLSAPEAEALVRLPVERTVMTSVPGPEETPAPGCVAVQGENQQVLMNVYEVRGGSPAEAVRARDGARPLDGVGEAAAIVMARTGPTLYVAGQRFLVTVAVAFREPDDDAWRAAGRAALDRVE</sequence>
<comment type="caution">
    <text evidence="2">The sequence shown here is derived from an EMBL/GenBank/DDBJ whole genome shotgun (WGS) entry which is preliminary data.</text>
</comment>
<evidence type="ECO:0000313" key="2">
    <source>
        <dbReference type="EMBL" id="MCO1657859.1"/>
    </source>
</evidence>
<dbReference type="Proteomes" id="UP001165283">
    <property type="component" value="Unassembled WGS sequence"/>
</dbReference>
<dbReference type="EMBL" id="JAGSOV010000046">
    <property type="protein sequence ID" value="MCO1657859.1"/>
    <property type="molecule type" value="Genomic_DNA"/>
</dbReference>
<protein>
    <submittedName>
        <fullName evidence="2">Uncharacterized protein</fullName>
    </submittedName>
</protein>
<gene>
    <name evidence="2" type="ORF">KDL28_22610</name>
</gene>
<reference evidence="2" key="1">
    <citation type="submission" date="2021-04" db="EMBL/GenBank/DDBJ databases">
        <title>Pseudonocardia sp. nov., isolated from sandy soil of mangrove forest.</title>
        <authorList>
            <person name="Zan Z."/>
            <person name="Huang R."/>
            <person name="Liu W."/>
        </authorList>
    </citation>
    <scope>NUCLEOTIDE SEQUENCE</scope>
    <source>
        <strain evidence="2">S2-4</strain>
    </source>
</reference>
<name>A0ABT1A519_9PSEU</name>
<feature type="compositionally biased region" description="Gly residues" evidence="1">
    <location>
        <begin position="32"/>
        <end position="41"/>
    </location>
</feature>
<evidence type="ECO:0000256" key="1">
    <source>
        <dbReference type="SAM" id="MobiDB-lite"/>
    </source>
</evidence>
<dbReference type="RefSeq" id="WP_252441496.1">
    <property type="nucleotide sequence ID" value="NZ_JAGSOV010000046.1"/>
</dbReference>
<organism evidence="2 3">
    <name type="scientific">Pseudonocardia humida</name>
    <dbReference type="NCBI Taxonomy" id="2800819"/>
    <lineage>
        <taxon>Bacteria</taxon>
        <taxon>Bacillati</taxon>
        <taxon>Actinomycetota</taxon>
        <taxon>Actinomycetes</taxon>
        <taxon>Pseudonocardiales</taxon>
        <taxon>Pseudonocardiaceae</taxon>
        <taxon>Pseudonocardia</taxon>
    </lineage>
</organism>
<evidence type="ECO:0000313" key="3">
    <source>
        <dbReference type="Proteomes" id="UP001165283"/>
    </source>
</evidence>